<organism evidence="2 3">
    <name type="scientific">Brachionus calyciflorus</name>
    <dbReference type="NCBI Taxonomy" id="104777"/>
    <lineage>
        <taxon>Eukaryota</taxon>
        <taxon>Metazoa</taxon>
        <taxon>Spiralia</taxon>
        <taxon>Gnathifera</taxon>
        <taxon>Rotifera</taxon>
        <taxon>Eurotatoria</taxon>
        <taxon>Monogononta</taxon>
        <taxon>Pseudotrocha</taxon>
        <taxon>Ploima</taxon>
        <taxon>Brachionidae</taxon>
        <taxon>Brachionus</taxon>
    </lineage>
</organism>
<protein>
    <submittedName>
        <fullName evidence="2">Uncharacterized protein</fullName>
    </submittedName>
</protein>
<dbReference type="OrthoDB" id="10579588at2759"/>
<dbReference type="AlphaFoldDB" id="A0A814NEM9"/>
<comment type="caution">
    <text evidence="2">The sequence shown here is derived from an EMBL/GenBank/DDBJ whole genome shotgun (WGS) entry which is preliminary data.</text>
</comment>
<evidence type="ECO:0000256" key="1">
    <source>
        <dbReference type="SAM" id="Phobius"/>
    </source>
</evidence>
<feature type="transmembrane region" description="Helical" evidence="1">
    <location>
        <begin position="106"/>
        <end position="126"/>
    </location>
</feature>
<reference evidence="2" key="1">
    <citation type="submission" date="2021-02" db="EMBL/GenBank/DDBJ databases">
        <authorList>
            <person name="Nowell W R."/>
        </authorList>
    </citation>
    <scope>NUCLEOTIDE SEQUENCE</scope>
    <source>
        <strain evidence="2">Ploen Becks lab</strain>
    </source>
</reference>
<dbReference type="EMBL" id="CAJNOC010007083">
    <property type="protein sequence ID" value="CAF1091784.1"/>
    <property type="molecule type" value="Genomic_DNA"/>
</dbReference>
<keyword evidence="1" id="KW-1133">Transmembrane helix</keyword>
<keyword evidence="1" id="KW-0812">Transmembrane</keyword>
<evidence type="ECO:0000313" key="2">
    <source>
        <dbReference type="EMBL" id="CAF1091784.1"/>
    </source>
</evidence>
<keyword evidence="3" id="KW-1185">Reference proteome</keyword>
<name>A0A814NEM9_9BILA</name>
<keyword evidence="1" id="KW-0472">Membrane</keyword>
<sequence>MSESTLISPNTNNFTSLSLIDRATGFQNPNYIDSYNLEKSNLDNKQNEIILNTYESNEFNSSNSSPKVTSSKRTNEIDLVCCKQVYSIKATTYSNFKRCMQMLKPLGVLFCLILILIVLFRVDIFVKTND</sequence>
<evidence type="ECO:0000313" key="3">
    <source>
        <dbReference type="Proteomes" id="UP000663879"/>
    </source>
</evidence>
<accession>A0A814NEM9</accession>
<proteinExistence type="predicted"/>
<gene>
    <name evidence="2" type="ORF">OXX778_LOCUS20706</name>
</gene>
<dbReference type="Proteomes" id="UP000663879">
    <property type="component" value="Unassembled WGS sequence"/>
</dbReference>